<dbReference type="InterPro" id="IPR005478">
    <property type="entry name" value="Transketolase_bac-like"/>
</dbReference>
<dbReference type="CDD" id="cd02012">
    <property type="entry name" value="TPP_TK"/>
    <property type="match status" value="1"/>
</dbReference>
<feature type="binding site" evidence="16">
    <location>
        <position position="436"/>
    </location>
    <ligand>
        <name>substrate</name>
    </ligand>
</feature>
<reference evidence="21 22" key="1">
    <citation type="journal article" date="2015" name="Genome Announc.">
        <title>Expanding the biotechnology potential of lactobacilli through comparative genomics of 213 strains and associated genera.</title>
        <authorList>
            <person name="Sun Z."/>
            <person name="Harris H.M."/>
            <person name="McCann A."/>
            <person name="Guo C."/>
            <person name="Argimon S."/>
            <person name="Zhang W."/>
            <person name="Yang X."/>
            <person name="Jeffery I.B."/>
            <person name="Cooney J.C."/>
            <person name="Kagawa T.F."/>
            <person name="Liu W."/>
            <person name="Song Y."/>
            <person name="Salvetti E."/>
            <person name="Wrobel A."/>
            <person name="Rasinkangas P."/>
            <person name="Parkhill J."/>
            <person name="Rea M.C."/>
            <person name="O'Sullivan O."/>
            <person name="Ritari J."/>
            <person name="Douillard F.P."/>
            <person name="Paul Ross R."/>
            <person name="Yang R."/>
            <person name="Briner A.E."/>
            <person name="Felis G.E."/>
            <person name="de Vos W.M."/>
            <person name="Barrangou R."/>
            <person name="Klaenhammer T.R."/>
            <person name="Caufield P.W."/>
            <person name="Cui Y."/>
            <person name="Zhang H."/>
            <person name="O'Toole P.W."/>
        </authorList>
    </citation>
    <scope>NUCLEOTIDE SEQUENCE [LARGE SCALE GENOMIC DNA]</scope>
    <source>
        <strain evidence="21 22">DSM 19682</strain>
    </source>
</reference>
<sequence length="647" mass="70377">MKMLAVQSITRAGSGHPGIAIDLAPTLYTLATRHLVVDPTSPKWINRDRLVLSAGHGSALLYSFLHLAGFDLSIDDLKSFRKLGSKTPGHPEFGIVPGVDATTGPLGQGLGMGVGMAMTQKRLEAQFGKLMSHDTFVIVGDGDLMEGVSHEVSEFAGNNNLNRLIVLYDSNDISLDGPTSRSFKTNVRQRFASYGFDTFLVEDGEDVDEIDAAIAAAKKSDRPSFVEIRTVIGRGTPNQGTNKVHGAPLSLEEIEVLKDNLNWHHEDFEVTAEVKKSFREQVLERGHQARLAWEDELHNSSQRSELLRSFAPVKLEDKQVPHFEVGAKKNGRVFGKEVLNSLAEQIPNLIGGSADLVSSTKTNIDDVGMFDADHPLGRNIPFGVHEFGMATILNGMALHGGVKVFGSTFTVFSDYMKGAIRLSALQKLPVTFVLTHDSIAVGSDGPTHQPVEQMAGLQSIPNLNVIRPGSPNEIASAWKTAIESTNKPTVIILSRQDIEELQNDNSATLLQSRGGYVSSFEHGQLSAILMANGTELPLAREAQSQLAMNGIHVRVVSMPNQDVFMRQASSFRESVLPDNQRCRIAIGMGSSLGWANLVGLDGEIIGMDSFGRSGDEADVEEMFNFTVDDVVDEVNKLVRSNRERLAS</sequence>
<comment type="subunit">
    <text evidence="6">Homodimer.</text>
</comment>
<dbReference type="STRING" id="1423775.FD03_GL001684"/>
<dbReference type="EC" id="2.2.1.1" evidence="7 14"/>
<protein>
    <recommendedName>
        <fullName evidence="7 14">Transketolase</fullName>
        <ecNumber evidence="7 14">2.2.1.1</ecNumber>
    </recommendedName>
</protein>
<feature type="binding site" evidence="16">
    <location>
        <position position="448"/>
    </location>
    <ligand>
        <name>substrate</name>
    </ligand>
</feature>
<dbReference type="InterPro" id="IPR009014">
    <property type="entry name" value="Transketo_C/PFOR_II"/>
</dbReference>
<dbReference type="CDD" id="cd07033">
    <property type="entry name" value="TPP_PYR_DXS_TK_like"/>
    <property type="match status" value="1"/>
</dbReference>
<feature type="binding site" evidence="17">
    <location>
        <position position="142"/>
    </location>
    <ligand>
        <name>thiamine diphosphate</name>
        <dbReference type="ChEBI" id="CHEBI:58937"/>
    </ligand>
</feature>
<evidence type="ECO:0000256" key="16">
    <source>
        <dbReference type="PIRSR" id="PIRSR605478-2"/>
    </source>
</evidence>
<evidence type="ECO:0000256" key="6">
    <source>
        <dbReference type="ARBA" id="ARBA00011738"/>
    </source>
</evidence>
<feature type="binding site" evidence="16">
    <location>
        <position position="359"/>
    </location>
    <ligand>
        <name>substrate</name>
    </ligand>
</feature>
<dbReference type="EMBL" id="AZDZ01000019">
    <property type="protein sequence ID" value="KRK79318.1"/>
    <property type="molecule type" value="Genomic_DNA"/>
</dbReference>
<evidence type="ECO:0000313" key="22">
    <source>
        <dbReference type="Proteomes" id="UP000051248"/>
    </source>
</evidence>
<evidence type="ECO:0000256" key="12">
    <source>
        <dbReference type="ARBA" id="ARBA00023052"/>
    </source>
</evidence>
<feature type="site" description="Important for catalytic activity" evidence="19">
    <location>
        <position position="245"/>
    </location>
</feature>
<dbReference type="InterPro" id="IPR055152">
    <property type="entry name" value="Transketolase-like_C_2"/>
</dbReference>
<feature type="binding site" evidence="16">
    <location>
        <position position="332"/>
    </location>
    <ligand>
        <name>substrate</name>
    </ligand>
</feature>
<evidence type="ECO:0000256" key="7">
    <source>
        <dbReference type="ARBA" id="ARBA00013152"/>
    </source>
</evidence>
<dbReference type="InterPro" id="IPR005475">
    <property type="entry name" value="Transketolase-like_Pyr-bd"/>
</dbReference>
<evidence type="ECO:0000256" key="2">
    <source>
        <dbReference type="ARBA" id="ARBA00001936"/>
    </source>
</evidence>
<feature type="binding site" evidence="16">
    <location>
        <position position="495"/>
    </location>
    <ligand>
        <name>substrate</name>
    </ligand>
</feature>
<keyword evidence="9 18" id="KW-0479">Metal-binding</keyword>
<feature type="binding site" evidence="17">
    <location>
        <position position="412"/>
    </location>
    <ligand>
        <name>thiamine diphosphate</name>
        <dbReference type="ChEBI" id="CHEBI:58937"/>
    </ligand>
</feature>
<feature type="site" description="Important for catalytic activity" evidence="19">
    <location>
        <position position="16"/>
    </location>
</feature>
<comment type="function">
    <text evidence="4">Catalyzes the transfer of a two-carbon ketol group from a ketose donor to an aldose acceptor, via a covalent intermediate with the cofactor thiamine pyrophosphate.</text>
</comment>
<evidence type="ECO:0000256" key="11">
    <source>
        <dbReference type="ARBA" id="ARBA00022842"/>
    </source>
</evidence>
<feature type="binding site" evidence="17">
    <location>
        <position position="56"/>
    </location>
    <ligand>
        <name>thiamine diphosphate</name>
        <dbReference type="ChEBI" id="CHEBI:58937"/>
    </ligand>
</feature>
<keyword evidence="10" id="KW-0106">Calcium</keyword>
<evidence type="ECO:0000256" key="19">
    <source>
        <dbReference type="PIRSR" id="PIRSR605478-5"/>
    </source>
</evidence>
<comment type="cofactor">
    <cofactor evidence="1">
        <name>Ca(2+)</name>
        <dbReference type="ChEBI" id="CHEBI:29108"/>
    </cofactor>
</comment>
<dbReference type="InterPro" id="IPR029061">
    <property type="entry name" value="THDP-binding"/>
</dbReference>
<dbReference type="InterPro" id="IPR020826">
    <property type="entry name" value="Transketolase_BS"/>
</dbReference>
<keyword evidence="22" id="KW-1185">Reference proteome</keyword>
<evidence type="ECO:0000256" key="8">
    <source>
        <dbReference type="ARBA" id="ARBA00022679"/>
    </source>
</evidence>
<feature type="binding site" evidence="18">
    <location>
        <position position="141"/>
    </location>
    <ligand>
        <name>Mg(2+)</name>
        <dbReference type="ChEBI" id="CHEBI:18420"/>
    </ligand>
</feature>
<comment type="caution">
    <text evidence="21">The sequence shown here is derived from an EMBL/GenBank/DDBJ whole genome shotgun (WGS) entry which is preliminary data.</text>
</comment>
<dbReference type="Proteomes" id="UP000051248">
    <property type="component" value="Unassembled WGS sequence"/>
</dbReference>
<comment type="catalytic activity">
    <reaction evidence="13">
        <text>D-sedoheptulose 7-phosphate + D-glyceraldehyde 3-phosphate = aldehydo-D-ribose 5-phosphate + D-xylulose 5-phosphate</text>
        <dbReference type="Rhea" id="RHEA:10508"/>
        <dbReference type="ChEBI" id="CHEBI:57483"/>
        <dbReference type="ChEBI" id="CHEBI:57737"/>
        <dbReference type="ChEBI" id="CHEBI:58273"/>
        <dbReference type="ChEBI" id="CHEBI:59776"/>
        <dbReference type="EC" id="2.2.1.1"/>
    </reaction>
</comment>
<dbReference type="Gene3D" id="3.40.50.920">
    <property type="match status" value="1"/>
</dbReference>
<dbReference type="AlphaFoldDB" id="A0A0R1K6Q8"/>
<comment type="cofactor">
    <cofactor evidence="18">
        <name>Mg(2+)</name>
        <dbReference type="ChEBI" id="CHEBI:18420"/>
    </cofactor>
    <text evidence="18">Binds 1 Mg(2+) ion per subunit. Can also utilize other divalent metal cations, such as Ca(2+), Mn(2+) and Co(2+).</text>
</comment>
<gene>
    <name evidence="21" type="ORF">FD03_GL001684</name>
</gene>
<feature type="binding site" evidence="16">
    <location>
        <position position="16"/>
    </location>
    <ligand>
        <name>substrate</name>
    </ligand>
</feature>
<dbReference type="GO" id="GO:0046872">
    <property type="term" value="F:metal ion binding"/>
    <property type="evidence" value="ECO:0007669"/>
    <property type="project" value="UniProtKB-KW"/>
</dbReference>
<dbReference type="PANTHER" id="PTHR43522:SF2">
    <property type="entry name" value="TRANSKETOLASE 1-RELATED"/>
    <property type="match status" value="1"/>
</dbReference>
<proteinExistence type="inferred from homology"/>
<dbReference type="PATRIC" id="fig|1423775.4.peg.1717"/>
<evidence type="ECO:0000256" key="18">
    <source>
        <dbReference type="PIRSR" id="PIRSR605478-4"/>
    </source>
</evidence>
<evidence type="ECO:0000313" key="21">
    <source>
        <dbReference type="EMBL" id="KRK79318.1"/>
    </source>
</evidence>
<feature type="binding site" evidence="16">
    <location>
        <position position="245"/>
    </location>
    <ligand>
        <name>substrate</name>
    </ligand>
</feature>
<feature type="binding site" evidence="18">
    <location>
        <position position="173"/>
    </location>
    <ligand>
        <name>Mg(2+)</name>
        <dbReference type="ChEBI" id="CHEBI:18420"/>
    </ligand>
</feature>
<keyword evidence="11 18" id="KW-0460">Magnesium</keyword>
<dbReference type="Gene3D" id="3.40.50.970">
    <property type="match status" value="2"/>
</dbReference>
<dbReference type="SMART" id="SM00861">
    <property type="entry name" value="Transket_pyr"/>
    <property type="match status" value="1"/>
</dbReference>
<evidence type="ECO:0000256" key="14">
    <source>
        <dbReference type="NCBIfam" id="TIGR00232"/>
    </source>
</evidence>
<evidence type="ECO:0000256" key="1">
    <source>
        <dbReference type="ARBA" id="ARBA00001913"/>
    </source>
</evidence>
<comment type="cofactor">
    <cofactor evidence="3">
        <name>Co(2+)</name>
        <dbReference type="ChEBI" id="CHEBI:48828"/>
    </cofactor>
</comment>
<dbReference type="GO" id="GO:0006098">
    <property type="term" value="P:pentose-phosphate shunt"/>
    <property type="evidence" value="ECO:0007669"/>
    <property type="project" value="TreeGrafter"/>
</dbReference>
<evidence type="ECO:0000256" key="4">
    <source>
        <dbReference type="ARBA" id="ARBA00002931"/>
    </source>
</evidence>
<feature type="binding site" evidence="17">
    <location>
        <position position="171"/>
    </location>
    <ligand>
        <name>thiamine diphosphate</name>
        <dbReference type="ChEBI" id="CHEBI:58937"/>
    </ligand>
</feature>
<dbReference type="eggNOG" id="COG0021">
    <property type="taxonomic scope" value="Bacteria"/>
</dbReference>
<evidence type="ECO:0000256" key="10">
    <source>
        <dbReference type="ARBA" id="ARBA00022837"/>
    </source>
</evidence>
<dbReference type="Pfam" id="PF02779">
    <property type="entry name" value="Transket_pyr"/>
    <property type="match status" value="1"/>
</dbReference>
<evidence type="ECO:0000256" key="15">
    <source>
        <dbReference type="PIRSR" id="PIRSR605478-1"/>
    </source>
</evidence>
<feature type="binding site" evidence="17">
    <location>
        <begin position="104"/>
        <end position="106"/>
    </location>
    <ligand>
        <name>thiamine diphosphate</name>
        <dbReference type="ChEBI" id="CHEBI:58937"/>
    </ligand>
</feature>
<dbReference type="InterPro" id="IPR033247">
    <property type="entry name" value="Transketolase_fam"/>
</dbReference>
<evidence type="ECO:0000259" key="20">
    <source>
        <dbReference type="SMART" id="SM00861"/>
    </source>
</evidence>
<accession>A0A0R1K6Q8</accession>
<dbReference type="SUPFAM" id="SSF52922">
    <property type="entry name" value="TK C-terminal domain-like"/>
    <property type="match status" value="1"/>
</dbReference>
<feature type="binding site" evidence="18">
    <location>
        <position position="171"/>
    </location>
    <ligand>
        <name>Mg(2+)</name>
        <dbReference type="ChEBI" id="CHEBI:18420"/>
    </ligand>
</feature>
<feature type="binding site" evidence="17">
    <location>
        <position position="245"/>
    </location>
    <ligand>
        <name>thiamine diphosphate</name>
        <dbReference type="ChEBI" id="CHEBI:58937"/>
    </ligand>
</feature>
<dbReference type="Pfam" id="PF22613">
    <property type="entry name" value="Transketolase_C_1"/>
    <property type="match status" value="1"/>
</dbReference>
<feature type="domain" description="Transketolase-like pyrimidine-binding" evidence="20">
    <location>
        <begin position="329"/>
        <end position="501"/>
    </location>
</feature>
<evidence type="ECO:0000256" key="9">
    <source>
        <dbReference type="ARBA" id="ARBA00022723"/>
    </source>
</evidence>
<comment type="cofactor">
    <cofactor evidence="2">
        <name>Mn(2+)</name>
        <dbReference type="ChEBI" id="CHEBI:29035"/>
    </cofactor>
</comment>
<dbReference type="NCBIfam" id="TIGR00232">
    <property type="entry name" value="tktlase_bact"/>
    <property type="match status" value="1"/>
</dbReference>
<dbReference type="GO" id="GO:0005829">
    <property type="term" value="C:cytosol"/>
    <property type="evidence" value="ECO:0007669"/>
    <property type="project" value="TreeGrafter"/>
</dbReference>
<dbReference type="Pfam" id="PF00456">
    <property type="entry name" value="Transketolase_N"/>
    <property type="match status" value="1"/>
</dbReference>
<feature type="binding site" evidence="16">
    <location>
        <position position="444"/>
    </location>
    <ligand>
        <name>substrate</name>
    </ligand>
</feature>
<comment type="similarity">
    <text evidence="5">Belongs to the transketolase family.</text>
</comment>
<dbReference type="InterPro" id="IPR005474">
    <property type="entry name" value="Transketolase_N"/>
</dbReference>
<evidence type="ECO:0000256" key="3">
    <source>
        <dbReference type="ARBA" id="ARBA00001941"/>
    </source>
</evidence>
<dbReference type="PROSITE" id="PS00802">
    <property type="entry name" value="TRANSKETOLASE_2"/>
    <property type="match status" value="1"/>
</dbReference>
<dbReference type="FunFam" id="3.40.50.970:FF:000045">
    <property type="entry name" value="Transketolase"/>
    <property type="match status" value="1"/>
</dbReference>
<evidence type="ECO:0000256" key="17">
    <source>
        <dbReference type="PIRSR" id="PIRSR605478-3"/>
    </source>
</evidence>
<dbReference type="GO" id="GO:0004802">
    <property type="term" value="F:transketolase activity"/>
    <property type="evidence" value="ECO:0007669"/>
    <property type="project" value="UniProtKB-UniRule"/>
</dbReference>
<name>A0A0R1K6Q8_9LACO</name>
<dbReference type="SUPFAM" id="SSF52518">
    <property type="entry name" value="Thiamin diphosphate-binding fold (THDP-binding)"/>
    <property type="match status" value="2"/>
</dbReference>
<evidence type="ECO:0000256" key="13">
    <source>
        <dbReference type="ARBA" id="ARBA00049473"/>
    </source>
</evidence>
<dbReference type="PANTHER" id="PTHR43522">
    <property type="entry name" value="TRANSKETOLASE"/>
    <property type="match status" value="1"/>
</dbReference>
<keyword evidence="12 17" id="KW-0786">Thiamine pyrophosphate</keyword>
<keyword evidence="8" id="KW-0808">Transferase</keyword>
<organism evidence="21 22">
    <name type="scientific">Companilactobacillus nodensis DSM 19682 = JCM 14932 = NBRC 107160</name>
    <dbReference type="NCBI Taxonomy" id="1423775"/>
    <lineage>
        <taxon>Bacteria</taxon>
        <taxon>Bacillati</taxon>
        <taxon>Bacillota</taxon>
        <taxon>Bacilli</taxon>
        <taxon>Lactobacillales</taxon>
        <taxon>Lactobacillaceae</taxon>
        <taxon>Companilactobacillus</taxon>
    </lineage>
</organism>
<comment type="cofactor">
    <cofactor evidence="17">
        <name>thiamine diphosphate</name>
        <dbReference type="ChEBI" id="CHEBI:58937"/>
    </cofactor>
    <text evidence="17">Binds 1 thiamine pyrophosphate per subunit. During the reaction, the substrate forms a covalent intermediate with the cofactor.</text>
</comment>
<feature type="active site" description="Proton donor" evidence="15">
    <location>
        <position position="386"/>
    </location>
</feature>
<evidence type="ECO:0000256" key="5">
    <source>
        <dbReference type="ARBA" id="ARBA00007131"/>
    </source>
</evidence>